<dbReference type="SUPFAM" id="SSF56925">
    <property type="entry name" value="OMPA-like"/>
    <property type="match status" value="1"/>
</dbReference>
<protein>
    <recommendedName>
        <fullName evidence="3">Outer membrane protein beta-barrel domain-containing protein</fullName>
    </recommendedName>
</protein>
<dbReference type="Gene3D" id="2.40.160.20">
    <property type="match status" value="1"/>
</dbReference>
<gene>
    <name evidence="1" type="ordered locus">PERMA_1949</name>
</gene>
<dbReference type="PaxDb" id="123214-PERMA_1949"/>
<proteinExistence type="predicted"/>
<dbReference type="InterPro" id="IPR011250">
    <property type="entry name" value="OMP/PagP_B-barrel"/>
</dbReference>
<dbReference type="HOGENOM" id="CLU_1377036_0_0_0"/>
<accession>C0QSQ6</accession>
<name>C0QSQ6_PERMH</name>
<evidence type="ECO:0008006" key="3">
    <source>
        <dbReference type="Google" id="ProtNLM"/>
    </source>
</evidence>
<dbReference type="KEGG" id="pmx:PERMA_1949"/>
<dbReference type="AlphaFoldDB" id="C0QSQ6"/>
<dbReference type="Proteomes" id="UP000001366">
    <property type="component" value="Chromosome"/>
</dbReference>
<dbReference type="STRING" id="123214.PERMA_1949"/>
<dbReference type="RefSeq" id="WP_015898848.1">
    <property type="nucleotide sequence ID" value="NC_012440.1"/>
</dbReference>
<reference evidence="1 2" key="1">
    <citation type="journal article" date="2009" name="J. Bacteriol.">
        <title>Complete and draft genome sequences of six members of the Aquificales.</title>
        <authorList>
            <person name="Reysenbach A.L."/>
            <person name="Hamamura N."/>
            <person name="Podar M."/>
            <person name="Griffiths E."/>
            <person name="Ferreira S."/>
            <person name="Hochstein R."/>
            <person name="Heidelberg J."/>
            <person name="Johnson J."/>
            <person name="Mead D."/>
            <person name="Pohorille A."/>
            <person name="Sarmiento M."/>
            <person name="Schweighofer K."/>
            <person name="Seshadri R."/>
            <person name="Voytek M.A."/>
        </authorList>
    </citation>
    <scope>NUCLEOTIDE SEQUENCE [LARGE SCALE GENOMIC DNA]</scope>
    <source>
        <strain evidence="2">DSM 14350 / EX-H1</strain>
    </source>
</reference>
<sequence>MGRYLSAFLITVFTVFLSYGSEIGLKLGYSTLSYSSVATGESKDINFTLTGSIYFDYDIPLSDTTAFSPSFQIDYAYKTIDYVYLYGHGYAEEKFTYTGFEINGKGKAFLTRAFMIYAGGGISMNRFAVDYTLESGGTLTSDEETYLGFQGFAGFQFMITKMLGLGAEYKYKVYNDDSTDYTFDNQSFILANIFIRFK</sequence>
<dbReference type="EMBL" id="CP001230">
    <property type="protein sequence ID" value="ACO04744.1"/>
    <property type="molecule type" value="Genomic_DNA"/>
</dbReference>
<dbReference type="eggNOG" id="COG3637">
    <property type="taxonomic scope" value="Bacteria"/>
</dbReference>
<evidence type="ECO:0000313" key="1">
    <source>
        <dbReference type="EMBL" id="ACO04744.1"/>
    </source>
</evidence>
<keyword evidence="2" id="KW-1185">Reference proteome</keyword>
<organism evidence="1 2">
    <name type="scientific">Persephonella marina (strain DSM 14350 / EX-H1)</name>
    <dbReference type="NCBI Taxonomy" id="123214"/>
    <lineage>
        <taxon>Bacteria</taxon>
        <taxon>Pseudomonadati</taxon>
        <taxon>Aquificota</taxon>
        <taxon>Aquificia</taxon>
        <taxon>Aquificales</taxon>
        <taxon>Hydrogenothermaceae</taxon>
        <taxon>Persephonella</taxon>
    </lineage>
</organism>
<evidence type="ECO:0000313" key="2">
    <source>
        <dbReference type="Proteomes" id="UP000001366"/>
    </source>
</evidence>